<keyword evidence="3 4" id="KW-0012">Acyltransferase</keyword>
<dbReference type="AlphaFoldDB" id="A0A1W6MKY1"/>
<reference evidence="5 6" key="1">
    <citation type="submission" date="2016-11" db="EMBL/GenBank/DDBJ databases">
        <title>Trade-off between light-utilization and light-protection in marine flavobacteria.</title>
        <authorList>
            <person name="Kumagai Y."/>
        </authorList>
    </citation>
    <scope>NUCLEOTIDE SEQUENCE [LARGE SCALE GENOMIC DNA]</scope>
    <source>
        <strain evidence="5 6">JCM 13191</strain>
    </source>
</reference>
<comment type="catalytic activity">
    <reaction evidence="4">
        <text>N-terminal L-arginyl-[protein] + L-leucyl-tRNA(Leu) = N-terminal L-leucyl-L-arginyl-[protein] + tRNA(Leu) + H(+)</text>
        <dbReference type="Rhea" id="RHEA:50416"/>
        <dbReference type="Rhea" id="RHEA-COMP:9613"/>
        <dbReference type="Rhea" id="RHEA-COMP:9622"/>
        <dbReference type="Rhea" id="RHEA-COMP:12672"/>
        <dbReference type="Rhea" id="RHEA-COMP:12673"/>
        <dbReference type="ChEBI" id="CHEBI:15378"/>
        <dbReference type="ChEBI" id="CHEBI:64719"/>
        <dbReference type="ChEBI" id="CHEBI:78442"/>
        <dbReference type="ChEBI" id="CHEBI:78494"/>
        <dbReference type="ChEBI" id="CHEBI:133044"/>
        <dbReference type="EC" id="2.3.2.6"/>
    </reaction>
</comment>
<evidence type="ECO:0000256" key="3">
    <source>
        <dbReference type="ARBA" id="ARBA00023315"/>
    </source>
</evidence>
<dbReference type="SUPFAM" id="SSF55729">
    <property type="entry name" value="Acyl-CoA N-acyltransferases (Nat)"/>
    <property type="match status" value="1"/>
</dbReference>
<dbReference type="EMBL" id="CP019344">
    <property type="protein sequence ID" value="ARN78255.1"/>
    <property type="molecule type" value="Genomic_DNA"/>
</dbReference>
<dbReference type="PANTHER" id="PTHR30098:SF2">
    <property type="entry name" value="LEUCYL_PHENYLALANYL-TRNA--PROTEIN TRANSFERASE"/>
    <property type="match status" value="1"/>
</dbReference>
<evidence type="ECO:0000256" key="2">
    <source>
        <dbReference type="ARBA" id="ARBA00022679"/>
    </source>
</evidence>
<organism evidence="5 6">
    <name type="scientific">Nonlabens spongiae</name>
    <dbReference type="NCBI Taxonomy" id="331648"/>
    <lineage>
        <taxon>Bacteria</taxon>
        <taxon>Pseudomonadati</taxon>
        <taxon>Bacteroidota</taxon>
        <taxon>Flavobacteriia</taxon>
        <taxon>Flavobacteriales</taxon>
        <taxon>Flavobacteriaceae</taxon>
        <taxon>Nonlabens</taxon>
    </lineage>
</organism>
<comment type="subcellular location">
    <subcellularLocation>
        <location evidence="4">Cytoplasm</location>
    </subcellularLocation>
</comment>
<dbReference type="HAMAP" id="MF_00688">
    <property type="entry name" value="Leu_Phe_trans"/>
    <property type="match status" value="1"/>
</dbReference>
<keyword evidence="2 4" id="KW-0808">Transferase</keyword>
<protein>
    <recommendedName>
        <fullName evidence="4">Leucyl/phenylalanyl-tRNA--protein transferase</fullName>
        <ecNumber evidence="4">2.3.2.6</ecNumber>
    </recommendedName>
    <alternativeName>
        <fullName evidence="4">L/F-transferase</fullName>
    </alternativeName>
    <alternativeName>
        <fullName evidence="4">Leucyltransferase</fullName>
    </alternativeName>
    <alternativeName>
        <fullName evidence="4">Phenyalanyltransferase</fullName>
    </alternativeName>
</protein>
<proteinExistence type="inferred from homology"/>
<comment type="catalytic activity">
    <reaction evidence="4">
        <text>N-terminal L-lysyl-[protein] + L-leucyl-tRNA(Leu) = N-terminal L-leucyl-L-lysyl-[protein] + tRNA(Leu) + H(+)</text>
        <dbReference type="Rhea" id="RHEA:12340"/>
        <dbReference type="Rhea" id="RHEA-COMP:9613"/>
        <dbReference type="Rhea" id="RHEA-COMP:9622"/>
        <dbReference type="Rhea" id="RHEA-COMP:12670"/>
        <dbReference type="Rhea" id="RHEA-COMP:12671"/>
        <dbReference type="ChEBI" id="CHEBI:15378"/>
        <dbReference type="ChEBI" id="CHEBI:65249"/>
        <dbReference type="ChEBI" id="CHEBI:78442"/>
        <dbReference type="ChEBI" id="CHEBI:78494"/>
        <dbReference type="ChEBI" id="CHEBI:133043"/>
        <dbReference type="EC" id="2.3.2.6"/>
    </reaction>
</comment>
<dbReference type="InterPro" id="IPR004616">
    <property type="entry name" value="Leu/Phe-tRNA_Trfase"/>
</dbReference>
<keyword evidence="1 4" id="KW-0963">Cytoplasm</keyword>
<evidence type="ECO:0000313" key="5">
    <source>
        <dbReference type="EMBL" id="ARN78255.1"/>
    </source>
</evidence>
<name>A0A1W6MKY1_9FLAO</name>
<keyword evidence="6" id="KW-1185">Reference proteome</keyword>
<dbReference type="GO" id="GO:0030163">
    <property type="term" value="P:protein catabolic process"/>
    <property type="evidence" value="ECO:0007669"/>
    <property type="project" value="UniProtKB-UniRule"/>
</dbReference>
<comment type="catalytic activity">
    <reaction evidence="4">
        <text>L-phenylalanyl-tRNA(Phe) + an N-terminal L-alpha-aminoacyl-[protein] = an N-terminal L-phenylalanyl-L-alpha-aminoacyl-[protein] + tRNA(Phe)</text>
        <dbReference type="Rhea" id="RHEA:43632"/>
        <dbReference type="Rhea" id="RHEA-COMP:9668"/>
        <dbReference type="Rhea" id="RHEA-COMP:9699"/>
        <dbReference type="Rhea" id="RHEA-COMP:10636"/>
        <dbReference type="Rhea" id="RHEA-COMP:10637"/>
        <dbReference type="ChEBI" id="CHEBI:78442"/>
        <dbReference type="ChEBI" id="CHEBI:78531"/>
        <dbReference type="ChEBI" id="CHEBI:78597"/>
        <dbReference type="ChEBI" id="CHEBI:83561"/>
        <dbReference type="EC" id="2.3.2.6"/>
    </reaction>
</comment>
<dbReference type="RefSeq" id="WP_085767056.1">
    <property type="nucleotide sequence ID" value="NZ_CP019344.1"/>
</dbReference>
<dbReference type="Gene3D" id="3.30.70.3550">
    <property type="entry name" value="Leucyl/phenylalanyl-tRNA-protein transferase, N-terminal domain"/>
    <property type="match status" value="1"/>
</dbReference>
<evidence type="ECO:0000313" key="6">
    <source>
        <dbReference type="Proteomes" id="UP000193431"/>
    </source>
</evidence>
<evidence type="ECO:0000256" key="1">
    <source>
        <dbReference type="ARBA" id="ARBA00022490"/>
    </source>
</evidence>
<dbReference type="EC" id="2.3.2.6" evidence="4"/>
<dbReference type="OrthoDB" id="9790282at2"/>
<dbReference type="Gene3D" id="3.40.630.70">
    <property type="entry name" value="Leucyl/phenylalanyl-tRNA-protein transferase, C-terminal domain"/>
    <property type="match status" value="1"/>
</dbReference>
<dbReference type="GO" id="GO:0008914">
    <property type="term" value="F:leucyl-tRNA--protein transferase activity"/>
    <property type="evidence" value="ECO:0007669"/>
    <property type="project" value="UniProtKB-UniRule"/>
</dbReference>
<dbReference type="InterPro" id="IPR042203">
    <property type="entry name" value="Leu/Phe-tRNA_Trfase_C"/>
</dbReference>
<dbReference type="InterPro" id="IPR042221">
    <property type="entry name" value="Leu/Phe-tRNA_Trfase_N"/>
</dbReference>
<evidence type="ECO:0000256" key="4">
    <source>
        <dbReference type="HAMAP-Rule" id="MF_00688"/>
    </source>
</evidence>
<dbReference type="PANTHER" id="PTHR30098">
    <property type="entry name" value="LEUCYL/PHENYLALANYL-TRNA--PROTEIN TRANSFERASE"/>
    <property type="match status" value="1"/>
</dbReference>
<dbReference type="NCBIfam" id="TIGR00667">
    <property type="entry name" value="aat"/>
    <property type="match status" value="1"/>
</dbReference>
<dbReference type="GO" id="GO:0005737">
    <property type="term" value="C:cytoplasm"/>
    <property type="evidence" value="ECO:0007669"/>
    <property type="project" value="UniProtKB-SubCell"/>
</dbReference>
<comment type="similarity">
    <text evidence="4">Belongs to the L/F-transferase family.</text>
</comment>
<comment type="function">
    <text evidence="4">Functions in the N-end rule pathway of protein degradation where it conjugates Leu, Phe and, less efficiently, Met from aminoacyl-tRNAs to the N-termini of proteins containing an N-terminal arginine or lysine.</text>
</comment>
<dbReference type="STRING" id="331648.BST97_09770"/>
<dbReference type="InterPro" id="IPR016181">
    <property type="entry name" value="Acyl_CoA_acyltransferase"/>
</dbReference>
<dbReference type="Pfam" id="PF03588">
    <property type="entry name" value="Leu_Phe_trans"/>
    <property type="match status" value="1"/>
</dbReference>
<sequence length="217" mass="24673">MIPFLQTNDPFPDPRKAADHGLLAAGADLSLERLLDAYNKGIFPWYDDGDPICWWSPDPRMVFNLRSETPMKISKSLRQSRRNKGYEIRENSCFDDVIKNCSKVKRKGEQGTWINDDMIAAYVHLHKMGVAKCIEVFSGDKLVGGLYGIDLNQKGIFCGESMFSRATDASKIALWYLIEKLQSQEYKLIDAQVYNDHLASLGAVEIDREVFLSQLNE</sequence>
<dbReference type="Proteomes" id="UP000193431">
    <property type="component" value="Chromosome"/>
</dbReference>
<gene>
    <name evidence="4" type="primary">aat</name>
    <name evidence="5" type="ORF">BST97_09770</name>
</gene>
<accession>A0A1W6MKY1</accession>